<feature type="domain" description="Carrier" evidence="1">
    <location>
        <begin position="7"/>
        <end position="85"/>
    </location>
</feature>
<dbReference type="SUPFAM" id="SSF47336">
    <property type="entry name" value="ACP-like"/>
    <property type="match status" value="1"/>
</dbReference>
<reference evidence="2 3" key="2">
    <citation type="submission" date="2019-02" db="EMBL/GenBank/DDBJ databases">
        <title>'Lichenibacterium ramalinii' gen. nov. sp. nov., 'Lichenibacterium minor' gen. nov. sp. nov.</title>
        <authorList>
            <person name="Pankratov T."/>
        </authorList>
    </citation>
    <scope>NUCLEOTIDE SEQUENCE [LARGE SCALE GENOMIC DNA]</scope>
    <source>
        <strain evidence="2 3">RmlP026</strain>
    </source>
</reference>
<evidence type="ECO:0000313" key="2">
    <source>
        <dbReference type="EMBL" id="RYC31638.1"/>
    </source>
</evidence>
<dbReference type="InterPro" id="IPR009081">
    <property type="entry name" value="PP-bd_ACP"/>
</dbReference>
<dbReference type="AlphaFoldDB" id="A0A4Q2U6X8"/>
<accession>A0A4Q2U6X8</accession>
<reference evidence="2 3" key="1">
    <citation type="submission" date="2018-12" db="EMBL/GenBank/DDBJ databases">
        <authorList>
            <person name="Grouzdev D.S."/>
            <person name="Krutkina M.S."/>
        </authorList>
    </citation>
    <scope>NUCLEOTIDE SEQUENCE [LARGE SCALE GENOMIC DNA]</scope>
    <source>
        <strain evidence="2 3">RmlP026</strain>
    </source>
</reference>
<gene>
    <name evidence="2" type="ORF">D3273_12200</name>
</gene>
<sequence length="88" mass="9508">MLDHVKSSPARRIGNLVEDILSRRGVDGPVAPDAELARFGMTSIDMVEVMLGVEAEFDVAIPPVEITMDNFRSVAAMVRLVSRLSPAA</sequence>
<organism evidence="2 3">
    <name type="scientific">Lichenibacterium minor</name>
    <dbReference type="NCBI Taxonomy" id="2316528"/>
    <lineage>
        <taxon>Bacteria</taxon>
        <taxon>Pseudomonadati</taxon>
        <taxon>Pseudomonadota</taxon>
        <taxon>Alphaproteobacteria</taxon>
        <taxon>Hyphomicrobiales</taxon>
        <taxon>Lichenihabitantaceae</taxon>
        <taxon>Lichenibacterium</taxon>
    </lineage>
</organism>
<name>A0A4Q2U6X8_9HYPH</name>
<dbReference type="PROSITE" id="PS50075">
    <property type="entry name" value="CARRIER"/>
    <property type="match status" value="1"/>
</dbReference>
<evidence type="ECO:0000259" key="1">
    <source>
        <dbReference type="PROSITE" id="PS50075"/>
    </source>
</evidence>
<dbReference type="EMBL" id="QYBB01000012">
    <property type="protein sequence ID" value="RYC31638.1"/>
    <property type="molecule type" value="Genomic_DNA"/>
</dbReference>
<dbReference type="RefSeq" id="WP_129226895.1">
    <property type="nucleotide sequence ID" value="NZ_QYBB01000012.1"/>
</dbReference>
<dbReference type="Proteomes" id="UP000290759">
    <property type="component" value="Unassembled WGS sequence"/>
</dbReference>
<dbReference type="InterPro" id="IPR036736">
    <property type="entry name" value="ACP-like_sf"/>
</dbReference>
<keyword evidence="3" id="KW-1185">Reference proteome</keyword>
<dbReference type="OrthoDB" id="8250336at2"/>
<evidence type="ECO:0000313" key="3">
    <source>
        <dbReference type="Proteomes" id="UP000290759"/>
    </source>
</evidence>
<comment type="caution">
    <text evidence="2">The sequence shown here is derived from an EMBL/GenBank/DDBJ whole genome shotgun (WGS) entry which is preliminary data.</text>
</comment>
<proteinExistence type="predicted"/>
<dbReference type="Pfam" id="PF00550">
    <property type="entry name" value="PP-binding"/>
    <property type="match status" value="1"/>
</dbReference>
<dbReference type="Gene3D" id="1.10.1200.10">
    <property type="entry name" value="ACP-like"/>
    <property type="match status" value="1"/>
</dbReference>
<protein>
    <submittedName>
        <fullName evidence="2">Acyl carrier protein</fullName>
    </submittedName>
</protein>